<dbReference type="Proteomes" id="UP000198815">
    <property type="component" value="Unassembled WGS sequence"/>
</dbReference>
<dbReference type="STRING" id="64702.SAMN05443377_10956"/>
<keyword evidence="1" id="KW-0418">Kinase</keyword>
<accession>A0A1H9RUP1</accession>
<dbReference type="EMBL" id="FOGZ01000009">
    <property type="protein sequence ID" value="SER76367.1"/>
    <property type="molecule type" value="Genomic_DNA"/>
</dbReference>
<dbReference type="InterPro" id="IPR027417">
    <property type="entry name" value="P-loop_NTPase"/>
</dbReference>
<evidence type="ECO:0000313" key="2">
    <source>
        <dbReference type="Proteomes" id="UP000198815"/>
    </source>
</evidence>
<reference evidence="1 2" key="1">
    <citation type="submission" date="2016-10" db="EMBL/GenBank/DDBJ databases">
        <authorList>
            <person name="de Groot N.N."/>
        </authorList>
    </citation>
    <scope>NUCLEOTIDE SEQUENCE [LARGE SCALE GENOMIC DNA]</scope>
    <source>
        <strain evidence="1 2">DSM 16859</strain>
    </source>
</reference>
<dbReference type="GO" id="GO:0016301">
    <property type="term" value="F:kinase activity"/>
    <property type="evidence" value="ECO:0007669"/>
    <property type="project" value="UniProtKB-KW"/>
</dbReference>
<dbReference type="Gene3D" id="3.40.50.300">
    <property type="entry name" value="P-loop containing nucleotide triphosphate hydrolases"/>
    <property type="match status" value="1"/>
</dbReference>
<gene>
    <name evidence="1" type="ORF">SAMN05443377_10956</name>
</gene>
<proteinExistence type="predicted"/>
<keyword evidence="1" id="KW-0808">Transferase</keyword>
<organism evidence="1 2">
    <name type="scientific">Propionibacterium cyclohexanicum</name>
    <dbReference type="NCBI Taxonomy" id="64702"/>
    <lineage>
        <taxon>Bacteria</taxon>
        <taxon>Bacillati</taxon>
        <taxon>Actinomycetota</taxon>
        <taxon>Actinomycetes</taxon>
        <taxon>Propionibacteriales</taxon>
        <taxon>Propionibacteriaceae</taxon>
        <taxon>Propionibacterium</taxon>
    </lineage>
</organism>
<sequence length="192" mass="21382">MNQPRLRLPSGMAKLVDRLLGDARGRRPVMILDGGSGAGKTSLADDLVACLGRAAMANVQLVSLDDVYQGWDSLAQTSETLPALLTGSDPGYWGWDWQLDRRTDWHPIDPRAPLLVEGCGALTPATAQCASTTMWLAMAPARRRQRALARDGENYTPHWQRWAAQERQHWRRDRPRELADVVLHWMGGVPGH</sequence>
<evidence type="ECO:0000313" key="1">
    <source>
        <dbReference type="EMBL" id="SER76367.1"/>
    </source>
</evidence>
<name>A0A1H9RUP1_9ACTN</name>
<dbReference type="AlphaFoldDB" id="A0A1H9RUP1"/>
<keyword evidence="2" id="KW-1185">Reference proteome</keyword>
<protein>
    <submittedName>
        <fullName evidence="1">Uridine kinase</fullName>
    </submittedName>
</protein>
<dbReference type="RefSeq" id="WP_245725753.1">
    <property type="nucleotide sequence ID" value="NZ_FOGZ01000009.1"/>
</dbReference>
<dbReference type="SUPFAM" id="SSF52540">
    <property type="entry name" value="P-loop containing nucleoside triphosphate hydrolases"/>
    <property type="match status" value="1"/>
</dbReference>